<accession>A0A1N6ITT8</accession>
<dbReference type="EC" id="3.6.1.-" evidence="10"/>
<feature type="region of interest" description="Disordered" evidence="11">
    <location>
        <begin position="323"/>
        <end position="369"/>
    </location>
</feature>
<keyword evidence="15" id="KW-1185">Reference proteome</keyword>
<protein>
    <recommendedName>
        <fullName evidence="10">Small ribosomal subunit biogenesis GTPase RsgA</fullName>
        <ecNumber evidence="10">3.6.1.-</ecNumber>
    </recommendedName>
</protein>
<reference evidence="15" key="1">
    <citation type="submission" date="2016-11" db="EMBL/GenBank/DDBJ databases">
        <authorList>
            <person name="Varghese N."/>
            <person name="Submissions S."/>
        </authorList>
    </citation>
    <scope>NUCLEOTIDE SEQUENCE [LARGE SCALE GENOMIC DNA]</scope>
    <source>
        <strain evidence="15">DSM 17456</strain>
    </source>
</reference>
<evidence type="ECO:0000256" key="9">
    <source>
        <dbReference type="ARBA" id="ARBA00023134"/>
    </source>
</evidence>
<name>A0A1N6ITT8_9BACT</name>
<dbReference type="OrthoDB" id="9809485at2"/>
<sequence length="369" mass="41029">MQTDDMQKDSILSTLGWSEHFSQQLSEDETTEHVGRVSSIHAVLMNVWGKFGKVQMPLPGNWLGGKAEAKPTVGDWLVLDKNKQYPVRMLERKTVFVRRSPQNEKTVQLVAANLDTVFIVSSLNHDFSLSRLERYLALAIQSGAQPVIILTKADEANQSFVGSCVADAKTLYQNVPVLAVDGREERTATLLKDWCGHGHSIALVGSSGVGKSTLINTMMKEEVTLTGAIRDADSKGRHTTSSRTLYLMPCGGTIMDVPGFRELQLPPCEEVVKEVFHDIQELIESCAFVDCQHDQEPDCAVQQAIAAGKLTQRRLDNYHKLLEEQARTGTERTYTKRQERQMAPRPKTGGRPRRRSGGGKKGGKKKKKK</sequence>
<organism evidence="14 15">
    <name type="scientific">Halodesulfovibrio marinisediminis DSM 17456</name>
    <dbReference type="NCBI Taxonomy" id="1121457"/>
    <lineage>
        <taxon>Bacteria</taxon>
        <taxon>Pseudomonadati</taxon>
        <taxon>Thermodesulfobacteriota</taxon>
        <taxon>Desulfovibrionia</taxon>
        <taxon>Desulfovibrionales</taxon>
        <taxon>Desulfovibrionaceae</taxon>
        <taxon>Halodesulfovibrio</taxon>
    </lineage>
</organism>
<dbReference type="PANTHER" id="PTHR32120">
    <property type="entry name" value="SMALL RIBOSOMAL SUBUNIT BIOGENESIS GTPASE RSGA"/>
    <property type="match status" value="1"/>
</dbReference>
<dbReference type="PANTHER" id="PTHR32120:SF10">
    <property type="entry name" value="SMALL RIBOSOMAL SUBUNIT BIOGENESIS GTPASE RSGA"/>
    <property type="match status" value="1"/>
</dbReference>
<evidence type="ECO:0000256" key="4">
    <source>
        <dbReference type="ARBA" id="ARBA00022730"/>
    </source>
</evidence>
<dbReference type="AlphaFoldDB" id="A0A1N6ITT8"/>
<dbReference type="InterPro" id="IPR030378">
    <property type="entry name" value="G_CP_dom"/>
</dbReference>
<keyword evidence="9 10" id="KW-0342">GTP-binding</keyword>
<evidence type="ECO:0000313" key="14">
    <source>
        <dbReference type="EMBL" id="SIO35413.1"/>
    </source>
</evidence>
<evidence type="ECO:0000256" key="6">
    <source>
        <dbReference type="ARBA" id="ARBA00022801"/>
    </source>
</evidence>
<evidence type="ECO:0000256" key="1">
    <source>
        <dbReference type="ARBA" id="ARBA00022490"/>
    </source>
</evidence>
<dbReference type="CDD" id="cd01854">
    <property type="entry name" value="YjeQ_EngC"/>
    <property type="match status" value="1"/>
</dbReference>
<comment type="subcellular location">
    <subcellularLocation>
        <location evidence="10">Cytoplasm</location>
    </subcellularLocation>
</comment>
<feature type="binding site" evidence="10">
    <location>
        <position position="299"/>
    </location>
    <ligand>
        <name>Zn(2+)</name>
        <dbReference type="ChEBI" id="CHEBI:29105"/>
    </ligand>
</feature>
<dbReference type="GO" id="GO:0005737">
    <property type="term" value="C:cytoplasm"/>
    <property type="evidence" value="ECO:0007669"/>
    <property type="project" value="UniProtKB-SubCell"/>
</dbReference>
<dbReference type="PROSITE" id="PS50936">
    <property type="entry name" value="ENGC_GTPASE"/>
    <property type="match status" value="1"/>
</dbReference>
<evidence type="ECO:0000256" key="5">
    <source>
        <dbReference type="ARBA" id="ARBA00022741"/>
    </source>
</evidence>
<dbReference type="NCBIfam" id="TIGR00157">
    <property type="entry name" value="ribosome small subunit-dependent GTPase A"/>
    <property type="match status" value="1"/>
</dbReference>
<feature type="domain" description="CP-type G" evidence="13">
    <location>
        <begin position="104"/>
        <end position="263"/>
    </location>
</feature>
<evidence type="ECO:0000259" key="13">
    <source>
        <dbReference type="PROSITE" id="PS51721"/>
    </source>
</evidence>
<feature type="binding site" evidence="10">
    <location>
        <begin position="205"/>
        <end position="213"/>
    </location>
    <ligand>
        <name>GTP</name>
        <dbReference type="ChEBI" id="CHEBI:37565"/>
    </ligand>
</feature>
<feature type="compositionally biased region" description="Basic and acidic residues" evidence="11">
    <location>
        <begin position="323"/>
        <end position="342"/>
    </location>
</feature>
<comment type="cofactor">
    <cofactor evidence="10">
        <name>Zn(2+)</name>
        <dbReference type="ChEBI" id="CHEBI:29105"/>
    </cofactor>
    <text evidence="10">Binds 1 zinc ion per subunit.</text>
</comment>
<evidence type="ECO:0000256" key="11">
    <source>
        <dbReference type="SAM" id="MobiDB-lite"/>
    </source>
</evidence>
<comment type="function">
    <text evidence="10">One of several proteins that assist in the late maturation steps of the functional core of the 30S ribosomal subunit. Helps release RbfA from mature subunits. May play a role in the assembly of ribosomal proteins into the subunit. Circularly permuted GTPase that catalyzes slow GTP hydrolysis, GTPase activity is stimulated by the 30S ribosomal subunit.</text>
</comment>
<evidence type="ECO:0000259" key="12">
    <source>
        <dbReference type="PROSITE" id="PS50936"/>
    </source>
</evidence>
<keyword evidence="7 10" id="KW-0862">Zinc</keyword>
<evidence type="ECO:0000256" key="10">
    <source>
        <dbReference type="HAMAP-Rule" id="MF_01820"/>
    </source>
</evidence>
<comment type="subunit">
    <text evidence="10">Monomer. Associates with 30S ribosomal subunit, binds 16S rRNA.</text>
</comment>
<dbReference type="Gene3D" id="3.40.50.300">
    <property type="entry name" value="P-loop containing nucleotide triphosphate hydrolases"/>
    <property type="match status" value="1"/>
</dbReference>
<dbReference type="GO" id="GO:0046872">
    <property type="term" value="F:metal ion binding"/>
    <property type="evidence" value="ECO:0007669"/>
    <property type="project" value="UniProtKB-KW"/>
</dbReference>
<keyword evidence="3 10" id="KW-0479">Metal-binding</keyword>
<dbReference type="GO" id="GO:0005525">
    <property type="term" value="F:GTP binding"/>
    <property type="evidence" value="ECO:0007669"/>
    <property type="project" value="UniProtKB-UniRule"/>
</dbReference>
<dbReference type="GO" id="GO:0042274">
    <property type="term" value="P:ribosomal small subunit biogenesis"/>
    <property type="evidence" value="ECO:0007669"/>
    <property type="project" value="UniProtKB-UniRule"/>
</dbReference>
<keyword evidence="5 10" id="KW-0547">Nucleotide-binding</keyword>
<evidence type="ECO:0000256" key="2">
    <source>
        <dbReference type="ARBA" id="ARBA00022517"/>
    </source>
</evidence>
<keyword evidence="6 10" id="KW-0378">Hydrolase</keyword>
<dbReference type="STRING" id="1121457.SAMN02745161_2926"/>
<dbReference type="InterPro" id="IPR004881">
    <property type="entry name" value="Ribosome_biogen_GTPase_RsgA"/>
</dbReference>
<keyword evidence="8 10" id="KW-0694">RNA-binding</keyword>
<dbReference type="Pfam" id="PF03193">
    <property type="entry name" value="RsgA_GTPase"/>
    <property type="match status" value="1"/>
</dbReference>
<feature type="domain" description="EngC GTPase" evidence="12">
    <location>
        <begin position="112"/>
        <end position="261"/>
    </location>
</feature>
<dbReference type="PROSITE" id="PS51721">
    <property type="entry name" value="G_CP"/>
    <property type="match status" value="1"/>
</dbReference>
<feature type="binding site" evidence="10">
    <location>
        <position position="286"/>
    </location>
    <ligand>
        <name>Zn(2+)</name>
        <dbReference type="ChEBI" id="CHEBI:29105"/>
    </ligand>
</feature>
<evidence type="ECO:0000313" key="15">
    <source>
        <dbReference type="Proteomes" id="UP000184694"/>
    </source>
</evidence>
<dbReference type="InterPro" id="IPR027417">
    <property type="entry name" value="P-loop_NTPase"/>
</dbReference>
<feature type="compositionally biased region" description="Basic residues" evidence="11">
    <location>
        <begin position="348"/>
        <end position="369"/>
    </location>
</feature>
<gene>
    <name evidence="10" type="primary">rsgA</name>
    <name evidence="14" type="ORF">SAMN02745161_2926</name>
</gene>
<dbReference type="Gene3D" id="1.10.40.50">
    <property type="entry name" value="Probable gtpase engc, domain 3"/>
    <property type="match status" value="1"/>
</dbReference>
<feature type="binding site" evidence="10">
    <location>
        <position position="291"/>
    </location>
    <ligand>
        <name>Zn(2+)</name>
        <dbReference type="ChEBI" id="CHEBI:29105"/>
    </ligand>
</feature>
<keyword evidence="1 10" id="KW-0963">Cytoplasm</keyword>
<dbReference type="InterPro" id="IPR010914">
    <property type="entry name" value="RsgA_GTPase_dom"/>
</dbReference>
<comment type="similarity">
    <text evidence="10">Belongs to the TRAFAC class YlqF/YawG GTPase family. RsgA subfamily.</text>
</comment>
<dbReference type="HAMAP" id="MF_01820">
    <property type="entry name" value="GTPase_RsgA"/>
    <property type="match status" value="1"/>
</dbReference>
<proteinExistence type="inferred from homology"/>
<keyword evidence="4 10" id="KW-0699">rRNA-binding</keyword>
<evidence type="ECO:0000256" key="7">
    <source>
        <dbReference type="ARBA" id="ARBA00022833"/>
    </source>
</evidence>
<evidence type="ECO:0000256" key="3">
    <source>
        <dbReference type="ARBA" id="ARBA00022723"/>
    </source>
</evidence>
<dbReference type="EMBL" id="FSRG01000007">
    <property type="protein sequence ID" value="SIO35413.1"/>
    <property type="molecule type" value="Genomic_DNA"/>
</dbReference>
<evidence type="ECO:0000256" key="8">
    <source>
        <dbReference type="ARBA" id="ARBA00022884"/>
    </source>
</evidence>
<dbReference type="Proteomes" id="UP000184694">
    <property type="component" value="Unassembled WGS sequence"/>
</dbReference>
<dbReference type="RefSeq" id="WP_139296864.1">
    <property type="nucleotide sequence ID" value="NZ_FSRG01000007.1"/>
</dbReference>
<feature type="binding site" evidence="10">
    <location>
        <begin position="151"/>
        <end position="154"/>
    </location>
    <ligand>
        <name>GTP</name>
        <dbReference type="ChEBI" id="CHEBI:37565"/>
    </ligand>
</feature>
<feature type="binding site" evidence="10">
    <location>
        <position position="293"/>
    </location>
    <ligand>
        <name>Zn(2+)</name>
        <dbReference type="ChEBI" id="CHEBI:29105"/>
    </ligand>
</feature>
<dbReference type="GO" id="GO:0003924">
    <property type="term" value="F:GTPase activity"/>
    <property type="evidence" value="ECO:0007669"/>
    <property type="project" value="UniProtKB-UniRule"/>
</dbReference>
<dbReference type="GO" id="GO:0019843">
    <property type="term" value="F:rRNA binding"/>
    <property type="evidence" value="ECO:0007669"/>
    <property type="project" value="UniProtKB-KW"/>
</dbReference>
<dbReference type="SUPFAM" id="SSF52540">
    <property type="entry name" value="P-loop containing nucleoside triphosphate hydrolases"/>
    <property type="match status" value="1"/>
</dbReference>
<keyword evidence="2 10" id="KW-0690">Ribosome biogenesis</keyword>